<evidence type="ECO:0000256" key="2">
    <source>
        <dbReference type="ARBA" id="ARBA00009045"/>
    </source>
</evidence>
<sequence length="629" mass="67530">MSNVWTAIACRAPCTSARAKPILQLFAGYARSQRARYGSRCTATSPAASQSSATARWGASLGDLLQPPTTRAFSTTALLAAREQHRPNRPPPAPRESTPAKDDATTLPDSPLEPAQTVASHTEGLPPQEDEGPTWRDYDPEGGMPIPTGELPQPDINAIFGGEEIDADTGNYILSVMHWRRMSGALIDSGLDFTKRSGVTRDQALMALQHVRTLVPGFNEQEAGQQWAEEESLRLQEEIRERSVKLGLYKPEAEDVIEDEEESQQGTAYGRERSSESQLQKHREEREAQWEQEQADKQAQAERDDLAALHSQRGPLELAGGVQPTVALTTTGPGGITIGQAPTSGWLTPVERKPWVKYYEEQAMIIKTNILPRISVLGRLVPSLLLVLAVMGLGVFVSDNYTPPPKAARIWPDTPPAVATLTALTVTLVGAFVASRLPPVWRTLSKYATIVPAYPYAASLLGAAFRHDTPVHLASNLAALWLFGLSLHDDVGRGTFLAIFLASSAAGGFASLSYNVLRKQWMTYIFGSSGGVLGVAAAACTLRPNRNIAVLGYEIPVAAWFFIALFGAGEAFAAVRGMKTSIDHAGHLGGIVGGVAAGWYLRERAKGVLMVRGEGAAVGAGEPNAESAA</sequence>
<keyword evidence="4" id="KW-0378">Hydrolase</keyword>
<feature type="transmembrane region" description="Helical" evidence="8">
    <location>
        <begin position="585"/>
        <end position="602"/>
    </location>
</feature>
<dbReference type="AlphaFoldDB" id="A0AAV9JPX8"/>
<feature type="region of interest" description="Disordered" evidence="7">
    <location>
        <begin position="82"/>
        <end position="150"/>
    </location>
</feature>
<keyword evidence="11" id="KW-1185">Reference proteome</keyword>
<evidence type="ECO:0000256" key="7">
    <source>
        <dbReference type="SAM" id="MobiDB-lite"/>
    </source>
</evidence>
<evidence type="ECO:0000256" key="6">
    <source>
        <dbReference type="ARBA" id="ARBA00023136"/>
    </source>
</evidence>
<proteinExistence type="inferred from homology"/>
<comment type="caution">
    <text evidence="10">The sequence shown here is derived from an EMBL/GenBank/DDBJ whole genome shotgun (WGS) entry which is preliminary data.</text>
</comment>
<gene>
    <name evidence="10" type="ORF">LTR36_001089</name>
</gene>
<feature type="transmembrane region" description="Helical" evidence="8">
    <location>
        <begin position="447"/>
        <end position="465"/>
    </location>
</feature>
<dbReference type="SUPFAM" id="SSF144091">
    <property type="entry name" value="Rhomboid-like"/>
    <property type="match status" value="1"/>
</dbReference>
<feature type="transmembrane region" description="Helical" evidence="8">
    <location>
        <begin position="549"/>
        <end position="573"/>
    </location>
</feature>
<evidence type="ECO:0000313" key="10">
    <source>
        <dbReference type="EMBL" id="KAK4547433.1"/>
    </source>
</evidence>
<dbReference type="Gene3D" id="1.20.1540.10">
    <property type="entry name" value="Rhomboid-like"/>
    <property type="match status" value="1"/>
</dbReference>
<feature type="region of interest" description="Disordered" evidence="7">
    <location>
        <begin position="255"/>
        <end position="303"/>
    </location>
</feature>
<comment type="subcellular location">
    <subcellularLocation>
        <location evidence="1">Membrane</location>
        <topology evidence="1">Multi-pass membrane protein</topology>
    </subcellularLocation>
</comment>
<dbReference type="InterPro" id="IPR022764">
    <property type="entry name" value="Peptidase_S54_rhomboid_dom"/>
</dbReference>
<keyword evidence="5 8" id="KW-1133">Transmembrane helix</keyword>
<feature type="compositionally biased region" description="Basic and acidic residues" evidence="7">
    <location>
        <begin position="270"/>
        <end position="303"/>
    </location>
</feature>
<evidence type="ECO:0000313" key="11">
    <source>
        <dbReference type="Proteomes" id="UP001324427"/>
    </source>
</evidence>
<organism evidence="10 11">
    <name type="scientific">Oleoguttula mirabilis</name>
    <dbReference type="NCBI Taxonomy" id="1507867"/>
    <lineage>
        <taxon>Eukaryota</taxon>
        <taxon>Fungi</taxon>
        <taxon>Dikarya</taxon>
        <taxon>Ascomycota</taxon>
        <taxon>Pezizomycotina</taxon>
        <taxon>Dothideomycetes</taxon>
        <taxon>Dothideomycetidae</taxon>
        <taxon>Mycosphaerellales</taxon>
        <taxon>Teratosphaeriaceae</taxon>
        <taxon>Oleoguttula</taxon>
    </lineage>
</organism>
<feature type="transmembrane region" description="Helical" evidence="8">
    <location>
        <begin position="495"/>
        <end position="515"/>
    </location>
</feature>
<evidence type="ECO:0000256" key="8">
    <source>
        <dbReference type="SAM" id="Phobius"/>
    </source>
</evidence>
<dbReference type="PANTHER" id="PTHR43731:SF14">
    <property type="entry name" value="PRESENILIN-ASSOCIATED RHOMBOID-LIKE PROTEIN, MITOCHONDRIAL"/>
    <property type="match status" value="1"/>
</dbReference>
<dbReference type="GO" id="GO:0006465">
    <property type="term" value="P:signal peptide processing"/>
    <property type="evidence" value="ECO:0007669"/>
    <property type="project" value="TreeGrafter"/>
</dbReference>
<dbReference type="Pfam" id="PF01694">
    <property type="entry name" value="Rhomboid"/>
    <property type="match status" value="1"/>
</dbReference>
<evidence type="ECO:0000256" key="1">
    <source>
        <dbReference type="ARBA" id="ARBA00004141"/>
    </source>
</evidence>
<accession>A0AAV9JPX8</accession>
<dbReference type="GO" id="GO:0016020">
    <property type="term" value="C:membrane"/>
    <property type="evidence" value="ECO:0007669"/>
    <property type="project" value="UniProtKB-SubCell"/>
</dbReference>
<dbReference type="InterPro" id="IPR050925">
    <property type="entry name" value="Rhomboid_protease_S54"/>
</dbReference>
<dbReference type="Proteomes" id="UP001324427">
    <property type="component" value="Unassembled WGS sequence"/>
</dbReference>
<comment type="similarity">
    <text evidence="2">Belongs to the peptidase S54 family.</text>
</comment>
<dbReference type="PANTHER" id="PTHR43731">
    <property type="entry name" value="RHOMBOID PROTEASE"/>
    <property type="match status" value="1"/>
</dbReference>
<evidence type="ECO:0000259" key="9">
    <source>
        <dbReference type="Pfam" id="PF01694"/>
    </source>
</evidence>
<dbReference type="InterPro" id="IPR035952">
    <property type="entry name" value="Rhomboid-like_sf"/>
</dbReference>
<evidence type="ECO:0000256" key="4">
    <source>
        <dbReference type="ARBA" id="ARBA00022801"/>
    </source>
</evidence>
<keyword evidence="6 8" id="KW-0472">Membrane</keyword>
<feature type="transmembrane region" description="Helical" evidence="8">
    <location>
        <begin position="417"/>
        <end position="435"/>
    </location>
</feature>
<dbReference type="EMBL" id="JAVFHQ010000011">
    <property type="protein sequence ID" value="KAK4547433.1"/>
    <property type="molecule type" value="Genomic_DNA"/>
</dbReference>
<evidence type="ECO:0000256" key="3">
    <source>
        <dbReference type="ARBA" id="ARBA00022692"/>
    </source>
</evidence>
<evidence type="ECO:0000256" key="5">
    <source>
        <dbReference type="ARBA" id="ARBA00022989"/>
    </source>
</evidence>
<reference evidence="10 11" key="1">
    <citation type="submission" date="2021-11" db="EMBL/GenBank/DDBJ databases">
        <title>Black yeast isolated from Biological Soil Crust.</title>
        <authorList>
            <person name="Kurbessoian T."/>
        </authorList>
    </citation>
    <scope>NUCLEOTIDE SEQUENCE [LARGE SCALE GENOMIC DNA]</scope>
    <source>
        <strain evidence="10 11">CCFEE 5522</strain>
    </source>
</reference>
<keyword evidence="3 8" id="KW-0812">Transmembrane</keyword>
<feature type="domain" description="Peptidase S54 rhomboid" evidence="9">
    <location>
        <begin position="460"/>
        <end position="603"/>
    </location>
</feature>
<name>A0AAV9JPX8_9PEZI</name>
<feature type="transmembrane region" description="Helical" evidence="8">
    <location>
        <begin position="376"/>
        <end position="397"/>
    </location>
</feature>
<dbReference type="GO" id="GO:0004252">
    <property type="term" value="F:serine-type endopeptidase activity"/>
    <property type="evidence" value="ECO:0007669"/>
    <property type="project" value="InterPro"/>
</dbReference>
<protein>
    <recommendedName>
        <fullName evidence="9">Peptidase S54 rhomboid domain-containing protein</fullName>
    </recommendedName>
</protein>